<dbReference type="RefSeq" id="WP_353865713.1">
    <property type="nucleotide sequence ID" value="NZ_CP088295.1"/>
</dbReference>
<organism evidence="2 3">
    <name type="scientific">Svornostia abyssi</name>
    <dbReference type="NCBI Taxonomy" id="2898438"/>
    <lineage>
        <taxon>Bacteria</taxon>
        <taxon>Bacillati</taxon>
        <taxon>Actinomycetota</taxon>
        <taxon>Thermoleophilia</taxon>
        <taxon>Solirubrobacterales</taxon>
        <taxon>Baekduiaceae</taxon>
        <taxon>Svornostia</taxon>
    </lineage>
</organism>
<feature type="signal peptide" evidence="1">
    <location>
        <begin position="1"/>
        <end position="24"/>
    </location>
</feature>
<reference evidence="3" key="1">
    <citation type="submission" date="2021-11" db="EMBL/GenBank/DDBJ databases">
        <title>Cultivation dependent microbiological survey of springs from the worlds oldest radium mine currently devoted to the extraction of radon-saturated water.</title>
        <authorList>
            <person name="Kapinusova G."/>
            <person name="Smrhova T."/>
            <person name="Strejcek M."/>
            <person name="Suman J."/>
            <person name="Jani K."/>
            <person name="Pajer P."/>
            <person name="Uhlik O."/>
        </authorList>
    </citation>
    <scope>NUCLEOTIDE SEQUENCE [LARGE SCALE GENOMIC DNA]</scope>
    <source>
        <strain evidence="3">J379</strain>
    </source>
</reference>
<accession>A0ABY5PKN6</accession>
<sequence length="239" mass="24160">MVRACALTAATIAIAAIGAGSAHAAVNLSASVSPSNSGTPDNPTPASVNVTAKITGAPVGAVDGSGATQSIEAKLPYPLLFNPVAFPSCDAAQVRARTCASAAKIGTGKVVGGAAGGIVQQLKLTAYNGKGYSLLLLVEGTTPLRIDSVLRGTIRSGDGQYGMSLLNEVPENLQQPVPGVFTTVTEFGLKVDAKRKVNGKTISYISTAGCSGGKWPFEAKVTYRNGNTESGTASSKCTK</sequence>
<proteinExistence type="predicted"/>
<evidence type="ECO:0000256" key="1">
    <source>
        <dbReference type="SAM" id="SignalP"/>
    </source>
</evidence>
<gene>
    <name evidence="2" type="ORF">LRS13_06950</name>
</gene>
<keyword evidence="1" id="KW-0732">Signal</keyword>
<protein>
    <submittedName>
        <fullName evidence="2">Uncharacterized protein</fullName>
    </submittedName>
</protein>
<dbReference type="EMBL" id="CP088295">
    <property type="protein sequence ID" value="UUY05253.1"/>
    <property type="molecule type" value="Genomic_DNA"/>
</dbReference>
<evidence type="ECO:0000313" key="3">
    <source>
        <dbReference type="Proteomes" id="UP001058860"/>
    </source>
</evidence>
<dbReference type="Proteomes" id="UP001058860">
    <property type="component" value="Chromosome"/>
</dbReference>
<evidence type="ECO:0000313" key="2">
    <source>
        <dbReference type="EMBL" id="UUY05253.1"/>
    </source>
</evidence>
<feature type="chain" id="PRO_5045307027" evidence="1">
    <location>
        <begin position="25"/>
        <end position="239"/>
    </location>
</feature>
<name>A0ABY5PKN6_9ACTN</name>
<keyword evidence="3" id="KW-1185">Reference proteome</keyword>